<organism evidence="1 2">
    <name type="scientific">Alkaliphilus peptidifermentans DSM 18978</name>
    <dbReference type="NCBI Taxonomy" id="1120976"/>
    <lineage>
        <taxon>Bacteria</taxon>
        <taxon>Bacillati</taxon>
        <taxon>Bacillota</taxon>
        <taxon>Clostridia</taxon>
        <taxon>Peptostreptococcales</taxon>
        <taxon>Natronincolaceae</taxon>
        <taxon>Alkaliphilus</taxon>
    </lineage>
</organism>
<dbReference type="OrthoDB" id="9843444at2"/>
<name>A0A1G5J3A2_9FIRM</name>
<dbReference type="AlphaFoldDB" id="A0A1G5J3A2"/>
<accession>A0A1G5J3A2</accession>
<dbReference type="Proteomes" id="UP000198636">
    <property type="component" value="Unassembled WGS sequence"/>
</dbReference>
<keyword evidence="2" id="KW-1185">Reference proteome</keyword>
<evidence type="ECO:0000313" key="2">
    <source>
        <dbReference type="Proteomes" id="UP000198636"/>
    </source>
</evidence>
<proteinExistence type="predicted"/>
<gene>
    <name evidence="1" type="ORF">SAMN03080606_02645</name>
</gene>
<reference evidence="1 2" key="1">
    <citation type="submission" date="2016-10" db="EMBL/GenBank/DDBJ databases">
        <authorList>
            <person name="de Groot N.N."/>
        </authorList>
    </citation>
    <scope>NUCLEOTIDE SEQUENCE [LARGE SCALE GENOMIC DNA]</scope>
    <source>
        <strain evidence="1 2">DSM 18978</strain>
    </source>
</reference>
<dbReference type="RefSeq" id="WP_091544230.1">
    <property type="nucleotide sequence ID" value="NZ_FMUS01000017.1"/>
</dbReference>
<evidence type="ECO:0000313" key="1">
    <source>
        <dbReference type="EMBL" id="SCY82737.1"/>
    </source>
</evidence>
<dbReference type="EMBL" id="FMUS01000017">
    <property type="protein sequence ID" value="SCY82737.1"/>
    <property type="molecule type" value="Genomic_DNA"/>
</dbReference>
<protein>
    <submittedName>
        <fullName evidence="1">Uncharacterized protein</fullName>
    </submittedName>
</protein>
<sequence>MVYFGWGQGKIKRKAEIVGEVKQSQMFKPNSQEWLLQRINPKCENCNSNSHYIIDRSFIRLLGFVSFVKMEEIFRIVCPNCQETIELDIEEYIGIKPFIKINKLLDTGKIDEYEYKNRLKKIEEKIT</sequence>